<organism evidence="1 2">
    <name type="scientific">Delftia tsuruhatensis</name>
    <dbReference type="NCBI Taxonomy" id="180282"/>
    <lineage>
        <taxon>Bacteria</taxon>
        <taxon>Pseudomonadati</taxon>
        <taxon>Pseudomonadota</taxon>
        <taxon>Betaproteobacteria</taxon>
        <taxon>Burkholderiales</taxon>
        <taxon>Comamonadaceae</taxon>
        <taxon>Delftia</taxon>
    </lineage>
</organism>
<keyword evidence="2" id="KW-1185">Reference proteome</keyword>
<protein>
    <submittedName>
        <fullName evidence="1">Uncharacterized protein</fullName>
    </submittedName>
</protein>
<accession>A0ABM6E5I9</accession>
<gene>
    <name evidence="1" type="ORF">BI380_14225</name>
</gene>
<proteinExistence type="predicted"/>
<reference evidence="1 2" key="1">
    <citation type="submission" date="2016-09" db="EMBL/GenBank/DDBJ databases">
        <title>Complete genome sequence of Deltia acidovorans CM13 isolated from murine proximal colonic tissue.</title>
        <authorList>
            <person name="Saffarian A."/>
        </authorList>
    </citation>
    <scope>NUCLEOTIDE SEQUENCE [LARGE SCALE GENOMIC DNA]</scope>
    <source>
        <strain evidence="1 2">CM13</strain>
    </source>
</reference>
<dbReference type="RefSeq" id="WP_046239065.1">
    <property type="nucleotide sequence ID" value="NZ_CBCSDN010000083.1"/>
</dbReference>
<dbReference type="EMBL" id="CP017420">
    <property type="protein sequence ID" value="AOV02412.1"/>
    <property type="molecule type" value="Genomic_DNA"/>
</dbReference>
<sequence length="154" mass="16201">MSKTETQSVALSLALLLRMQRDSASGVITHNAASRAAAELEWLDAENKALREVLQAVEMDVVYVGSGENVLSDATRAKVEAVLGKFGAPQAVTQPVGDDREAFEAWAKSQPMILDLSPRGDGYAGAFAQTTWMGWKARGAVLAPQAAAKNGGAA</sequence>
<evidence type="ECO:0000313" key="1">
    <source>
        <dbReference type="EMBL" id="AOV02412.1"/>
    </source>
</evidence>
<name>A0ABM6E5I9_9BURK</name>
<dbReference type="Proteomes" id="UP000095607">
    <property type="component" value="Chromosome"/>
</dbReference>
<evidence type="ECO:0000313" key="2">
    <source>
        <dbReference type="Proteomes" id="UP000095607"/>
    </source>
</evidence>